<dbReference type="InterPro" id="IPR011989">
    <property type="entry name" value="ARM-like"/>
</dbReference>
<keyword evidence="4" id="KW-1185">Reference proteome</keyword>
<dbReference type="Proteomes" id="UP001648503">
    <property type="component" value="Unassembled WGS sequence"/>
</dbReference>
<protein>
    <recommendedName>
        <fullName evidence="5">TOG domain-containing protein</fullName>
    </recommendedName>
</protein>
<dbReference type="PANTHER" id="PTHR16216">
    <property type="entry name" value="DYNEIN ASSEMBLY FACTOR 5, AXONEMAL"/>
    <property type="match status" value="1"/>
</dbReference>
<dbReference type="SUPFAM" id="SSF48371">
    <property type="entry name" value="ARM repeat"/>
    <property type="match status" value="2"/>
</dbReference>
<evidence type="ECO:0000313" key="3">
    <source>
        <dbReference type="EMBL" id="KAH6588089.1"/>
    </source>
</evidence>
<proteinExistence type="predicted"/>
<evidence type="ECO:0000313" key="4">
    <source>
        <dbReference type="Proteomes" id="UP001648503"/>
    </source>
</evidence>
<name>A0ABQ8EZY4_9FUNG</name>
<reference evidence="3 4" key="1">
    <citation type="submission" date="2021-02" db="EMBL/GenBank/DDBJ databases">
        <title>Variation within the Batrachochytrium salamandrivorans European outbreak.</title>
        <authorList>
            <person name="Kelly M."/>
            <person name="Pasmans F."/>
            <person name="Shea T.P."/>
            <person name="Munoz J.F."/>
            <person name="Carranza S."/>
            <person name="Cuomo C.A."/>
            <person name="Martel A."/>
        </authorList>
    </citation>
    <scope>NUCLEOTIDE SEQUENCE [LARGE SCALE GENOMIC DNA]</scope>
    <source>
        <strain evidence="3 4">AMFP18/2</strain>
    </source>
</reference>
<feature type="domain" description="Dynein axonemal assembly factor 5 TPR repeats" evidence="2">
    <location>
        <begin position="50"/>
        <end position="329"/>
    </location>
</feature>
<dbReference type="Gene3D" id="1.25.10.10">
    <property type="entry name" value="Leucine-rich Repeat Variant"/>
    <property type="match status" value="2"/>
</dbReference>
<dbReference type="InterPro" id="IPR057978">
    <property type="entry name" value="TPR_DAAF5"/>
</dbReference>
<dbReference type="InterPro" id="IPR016024">
    <property type="entry name" value="ARM-type_fold"/>
</dbReference>
<dbReference type="PANTHER" id="PTHR16216:SF2">
    <property type="entry name" value="DYNEIN AXONEMAL ASSEMBLY FACTOR 5"/>
    <property type="match status" value="1"/>
</dbReference>
<accession>A0ABQ8EZY4</accession>
<organism evidence="3 4">
    <name type="scientific">Batrachochytrium salamandrivorans</name>
    <dbReference type="NCBI Taxonomy" id="1357716"/>
    <lineage>
        <taxon>Eukaryota</taxon>
        <taxon>Fungi</taxon>
        <taxon>Fungi incertae sedis</taxon>
        <taxon>Chytridiomycota</taxon>
        <taxon>Chytridiomycota incertae sedis</taxon>
        <taxon>Chytridiomycetes</taxon>
        <taxon>Rhizophydiales</taxon>
        <taxon>Rhizophydiales incertae sedis</taxon>
        <taxon>Batrachochytrium</taxon>
    </lineage>
</organism>
<evidence type="ECO:0008006" key="5">
    <source>
        <dbReference type="Google" id="ProtNLM"/>
    </source>
</evidence>
<dbReference type="InterPro" id="IPR056497">
    <property type="entry name" value="HEAT_DAAF5"/>
</dbReference>
<evidence type="ECO:0000259" key="1">
    <source>
        <dbReference type="Pfam" id="PF24573"/>
    </source>
</evidence>
<dbReference type="InterPro" id="IPR052623">
    <property type="entry name" value="DAAF5"/>
</dbReference>
<dbReference type="Pfam" id="PF25757">
    <property type="entry name" value="TPR_DNAAF5"/>
    <property type="match status" value="1"/>
</dbReference>
<dbReference type="Pfam" id="PF24573">
    <property type="entry name" value="HEAT_DAAF5"/>
    <property type="match status" value="1"/>
</dbReference>
<sequence length="883" mass="99166">MSDFSHVETSKLPSTGEVDVKPISDYTQNQYEDILQSIQRDINVLGESTSDRFAKKKALEHIYNETLSKKPPLSSFLLSRMFSTILRPTLRAVADPVEKCRELSICIIAGFVKSVDDTSPFLPYIVPSFAARLAQPELVEPAEELRLQMICALLDIVKKSKSSFAPFVEDTLKILTRTLTDMYPEVKKESCKIVIELCIHNIKPVAFYGDAVAKAILPVLHHRHSSVRVIAIEALGDAILVDAKGLDASLDTLHAISMDKAALVRETLYRTARKWMMQLTDRYTYGYKILPLLLCGMTDEMPKLRELSFGFMDEIGALYEKEWESRIKDEMDYTDGWSHLPNRPRVGSRHLARDNMQKIVVKLVDGMGNWTVDSRVKSTQILGAYLVLTEDQITGYVGNILPIIYKILSGDDQLVMNEASRVTSILGTYVDPDVTLSLLFPQLVMGGGGATNFRLGCLRTLYGLISGASSNISVHVSRIIDVLGERDLLQNENLLILYEISRCYCELLSKITTLDKELSFKILMTLAQLESSAGDEKISGYTEMREKVDGVTGVYGLFFEKSIDSITATHSSWTKHSPERRVLETVLLRVGTAVGSHLDKVLPIIYWCSSKERDYEIRESLLLMMIRLVRDIHTPLDSQGQLSKHSDALIKNIVLPNSIWHAGRKCAVLRMHTMHLLLAFLTCSCLDKSVENPCVGVLTTQSLDSALEKDLLPIIISNMEDDEVETRSTSLNVLSHLLDSSVNWDGAGLKKVYPELLKRLDDAHDSLRIQCAKVWLLYFACVRRWLDRMAPLRSSLQNPSVSVTLDANEGVVEVSLDVVHWQSMVKGLTLHLDDTNSEIQEALCETLKVGANLCIPLDVLKEHLLSIRHKHRSTRYIDAILSI</sequence>
<gene>
    <name evidence="3" type="ORF">BASA50_010951</name>
</gene>
<dbReference type="EMBL" id="JAFCIX010000545">
    <property type="protein sequence ID" value="KAH6588089.1"/>
    <property type="molecule type" value="Genomic_DNA"/>
</dbReference>
<evidence type="ECO:0000259" key="2">
    <source>
        <dbReference type="Pfam" id="PF25757"/>
    </source>
</evidence>
<feature type="domain" description="Dynein axonemal assembly factor 5 HEAT-repeat" evidence="1">
    <location>
        <begin position="342"/>
        <end position="526"/>
    </location>
</feature>
<comment type="caution">
    <text evidence="3">The sequence shown here is derived from an EMBL/GenBank/DDBJ whole genome shotgun (WGS) entry which is preliminary data.</text>
</comment>